<dbReference type="EMBL" id="CAJHJT010000012">
    <property type="protein sequence ID" value="CAD6999305.1"/>
    <property type="molecule type" value="Genomic_DNA"/>
</dbReference>
<evidence type="ECO:0000313" key="3">
    <source>
        <dbReference type="Proteomes" id="UP000606786"/>
    </source>
</evidence>
<evidence type="ECO:0000313" key="2">
    <source>
        <dbReference type="EMBL" id="CAD6999305.1"/>
    </source>
</evidence>
<protein>
    <submittedName>
        <fullName evidence="2">(Mediterranean fruit fly) hypothetical protein</fullName>
    </submittedName>
</protein>
<organism evidence="2 3">
    <name type="scientific">Ceratitis capitata</name>
    <name type="common">Mediterranean fruit fly</name>
    <name type="synonym">Tephritis capitata</name>
    <dbReference type="NCBI Taxonomy" id="7213"/>
    <lineage>
        <taxon>Eukaryota</taxon>
        <taxon>Metazoa</taxon>
        <taxon>Ecdysozoa</taxon>
        <taxon>Arthropoda</taxon>
        <taxon>Hexapoda</taxon>
        <taxon>Insecta</taxon>
        <taxon>Pterygota</taxon>
        <taxon>Neoptera</taxon>
        <taxon>Endopterygota</taxon>
        <taxon>Diptera</taxon>
        <taxon>Brachycera</taxon>
        <taxon>Muscomorpha</taxon>
        <taxon>Tephritoidea</taxon>
        <taxon>Tephritidae</taxon>
        <taxon>Ceratitis</taxon>
        <taxon>Ceratitis</taxon>
    </lineage>
</organism>
<gene>
    <name evidence="2" type="ORF">CCAP1982_LOCUS7833</name>
</gene>
<sequence length="135" mass="14669">MHAHTCTRTATPSPTSKQIAVGFGLKKAVDSHSVSHSTGGAEHRDVASPVCKVDIEPAAVTCESGSKQKLSLTTHIPMKTSNKHNIKGRRKILKSKQQLTGSKQHGPCMYSVTKHPKYYHVPSNHSASDDKDTDR</sequence>
<feature type="region of interest" description="Disordered" evidence="1">
    <location>
        <begin position="113"/>
        <end position="135"/>
    </location>
</feature>
<keyword evidence="3" id="KW-1185">Reference proteome</keyword>
<evidence type="ECO:0000256" key="1">
    <source>
        <dbReference type="SAM" id="MobiDB-lite"/>
    </source>
</evidence>
<proteinExistence type="predicted"/>
<accession>A0A811UNC2</accession>
<dbReference type="AlphaFoldDB" id="A0A811UNC2"/>
<name>A0A811UNC2_CERCA</name>
<dbReference type="Proteomes" id="UP000606786">
    <property type="component" value="Unassembled WGS sequence"/>
</dbReference>
<reference evidence="2" key="1">
    <citation type="submission" date="2020-11" db="EMBL/GenBank/DDBJ databases">
        <authorList>
            <person name="Whitehead M."/>
        </authorList>
    </citation>
    <scope>NUCLEOTIDE SEQUENCE</scope>
    <source>
        <strain evidence="2">EGII</strain>
    </source>
</reference>
<comment type="caution">
    <text evidence="2">The sequence shown here is derived from an EMBL/GenBank/DDBJ whole genome shotgun (WGS) entry which is preliminary data.</text>
</comment>